<feature type="signal peptide" evidence="1">
    <location>
        <begin position="1"/>
        <end position="44"/>
    </location>
</feature>
<dbReference type="PROSITE" id="PS51318">
    <property type="entry name" value="TAT"/>
    <property type="match status" value="1"/>
</dbReference>
<protein>
    <submittedName>
        <fullName evidence="2">Kynurenine formamidase</fullName>
    </submittedName>
</protein>
<dbReference type="STRING" id="364200.SAMN04488515_1941"/>
<evidence type="ECO:0000313" key="3">
    <source>
        <dbReference type="Proteomes" id="UP000199167"/>
    </source>
</evidence>
<dbReference type="RefSeq" id="WP_089993258.1">
    <property type="nucleotide sequence ID" value="NZ_FOIZ01000001.1"/>
</dbReference>
<organism evidence="2 3">
    <name type="scientific">Cognatiyoonia koreensis</name>
    <dbReference type="NCBI Taxonomy" id="364200"/>
    <lineage>
        <taxon>Bacteria</taxon>
        <taxon>Pseudomonadati</taxon>
        <taxon>Pseudomonadota</taxon>
        <taxon>Alphaproteobacteria</taxon>
        <taxon>Rhodobacterales</taxon>
        <taxon>Paracoccaceae</taxon>
        <taxon>Cognatiyoonia</taxon>
    </lineage>
</organism>
<evidence type="ECO:0000256" key="1">
    <source>
        <dbReference type="SAM" id="SignalP"/>
    </source>
</evidence>
<feature type="chain" id="PRO_5011784101" evidence="1">
    <location>
        <begin position="45"/>
        <end position="271"/>
    </location>
</feature>
<dbReference type="GO" id="GO:0004061">
    <property type="term" value="F:arylformamidase activity"/>
    <property type="evidence" value="ECO:0007669"/>
    <property type="project" value="InterPro"/>
</dbReference>
<dbReference type="AlphaFoldDB" id="A0A1I0QIH8"/>
<dbReference type="OrthoDB" id="9777007at2"/>
<dbReference type="PANTHER" id="PTHR31118">
    <property type="entry name" value="CYCLASE-LIKE PROTEIN 2"/>
    <property type="match status" value="1"/>
</dbReference>
<keyword evidence="3" id="KW-1185">Reference proteome</keyword>
<dbReference type="Gene3D" id="3.50.30.50">
    <property type="entry name" value="Putative cyclase"/>
    <property type="match status" value="1"/>
</dbReference>
<dbReference type="EMBL" id="FOIZ01000001">
    <property type="protein sequence ID" value="SEW26808.1"/>
    <property type="molecule type" value="Genomic_DNA"/>
</dbReference>
<proteinExistence type="predicted"/>
<evidence type="ECO:0000313" key="2">
    <source>
        <dbReference type="EMBL" id="SEW26808.1"/>
    </source>
</evidence>
<gene>
    <name evidence="2" type="ORF">SAMN04488515_1941</name>
</gene>
<dbReference type="GO" id="GO:0019441">
    <property type="term" value="P:L-tryptophan catabolic process to kynurenine"/>
    <property type="evidence" value="ECO:0007669"/>
    <property type="project" value="InterPro"/>
</dbReference>
<dbReference type="PANTHER" id="PTHR31118:SF12">
    <property type="entry name" value="CYCLASE-LIKE PROTEIN 2"/>
    <property type="match status" value="1"/>
</dbReference>
<dbReference type="Proteomes" id="UP000199167">
    <property type="component" value="Unassembled WGS sequence"/>
</dbReference>
<accession>A0A1I0QIH8</accession>
<dbReference type="InterPro" id="IPR037175">
    <property type="entry name" value="KFase_sf"/>
</dbReference>
<dbReference type="Pfam" id="PF04199">
    <property type="entry name" value="Cyclase"/>
    <property type="match status" value="1"/>
</dbReference>
<reference evidence="2 3" key="1">
    <citation type="submission" date="2016-10" db="EMBL/GenBank/DDBJ databases">
        <authorList>
            <person name="de Groot N.N."/>
        </authorList>
    </citation>
    <scope>NUCLEOTIDE SEQUENCE [LARGE SCALE GENOMIC DNA]</scope>
    <source>
        <strain evidence="2 3">DSM 17925</strain>
    </source>
</reference>
<dbReference type="SUPFAM" id="SSF102198">
    <property type="entry name" value="Putative cyclase"/>
    <property type="match status" value="1"/>
</dbReference>
<dbReference type="InterPro" id="IPR007325">
    <property type="entry name" value="KFase/CYL"/>
</dbReference>
<dbReference type="InterPro" id="IPR006311">
    <property type="entry name" value="TAT_signal"/>
</dbReference>
<sequence>MCNACITNAVKKHMISRRDMFRSAVALGAASVAAGIVTARPALAAAHGTVVDLTHTFTPEFPTFDGVPGLTMEQTVKFDESGYQLFRLTVDEHSGTHIDAPLHFTTDGTSVDELPVENLVCPLCVIDIEARAQEEVNTMVSTEDIETWISANGDIPEGACVAMHSGWADKVGDASYRNDADGNFTFPGFSKEATDMLMEMGVAAIGVDTLSLDPGNSADFAVHYSWLPSGRYGIENLAGLRNVPAAGATVFVGAPKHGGGTGGPARVLAVT</sequence>
<name>A0A1I0QIH8_9RHOB</name>
<keyword evidence="1" id="KW-0732">Signal</keyword>